<dbReference type="SMART" id="SM00279">
    <property type="entry name" value="HhH2"/>
    <property type="match status" value="1"/>
</dbReference>
<dbReference type="InterPro" id="IPR019760">
    <property type="entry name" value="DNA-dir_DNA_pol_A_CS"/>
</dbReference>
<keyword evidence="5 17" id="KW-0808">Transferase</keyword>
<dbReference type="GO" id="GO:0003887">
    <property type="term" value="F:DNA-directed DNA polymerase activity"/>
    <property type="evidence" value="ECO:0007669"/>
    <property type="project" value="UniProtKB-EC"/>
</dbReference>
<dbReference type="PANTHER" id="PTHR10133:SF27">
    <property type="entry name" value="DNA POLYMERASE NU"/>
    <property type="match status" value="1"/>
</dbReference>
<dbReference type="Pfam" id="PF02739">
    <property type="entry name" value="5_3_exonuc_N"/>
    <property type="match status" value="1"/>
</dbReference>
<keyword evidence="23" id="KW-1185">Reference proteome</keyword>
<dbReference type="Pfam" id="PF01367">
    <property type="entry name" value="5_3_exonuc"/>
    <property type="match status" value="1"/>
</dbReference>
<comment type="function">
    <text evidence="17">In addition to polymerase activity, this DNA polymerase exhibits 3'-5' and 5'-3' exonuclease activity.</text>
</comment>
<dbReference type="Gene3D" id="1.20.1060.10">
    <property type="entry name" value="Taq DNA Polymerase, Chain T, domain 4"/>
    <property type="match status" value="1"/>
</dbReference>
<dbReference type="PRINTS" id="PR00868">
    <property type="entry name" value="DNAPOLI"/>
</dbReference>
<dbReference type="InterPro" id="IPR018320">
    <property type="entry name" value="DNA_polymerase_1"/>
</dbReference>
<dbReference type="EMBL" id="JAPIUX010000019">
    <property type="protein sequence ID" value="MCX2562000.1"/>
    <property type="molecule type" value="Genomic_DNA"/>
</dbReference>
<comment type="caution">
    <text evidence="22">The sequence shown here is derived from an EMBL/GenBank/DDBJ whole genome shotgun (WGS) entry which is preliminary data.</text>
</comment>
<dbReference type="InterPro" id="IPR020046">
    <property type="entry name" value="5-3_exonucl_a-hlix_arch_N"/>
</dbReference>
<dbReference type="NCBIfam" id="NF004397">
    <property type="entry name" value="PRK05755.1"/>
    <property type="match status" value="1"/>
</dbReference>
<dbReference type="Gene3D" id="3.30.70.370">
    <property type="match status" value="1"/>
</dbReference>
<protein>
    <recommendedName>
        <fullName evidence="4 16">DNA polymerase I</fullName>
        <ecNumber evidence="3 16">2.7.7.7</ecNumber>
    </recommendedName>
</protein>
<name>A0ABT3Q9P1_9PROT</name>
<keyword evidence="7 17" id="KW-0235">DNA replication</keyword>
<feature type="compositionally biased region" description="Low complexity" evidence="18">
    <location>
        <begin position="300"/>
        <end position="331"/>
    </location>
</feature>
<keyword evidence="8" id="KW-0540">Nuclease</keyword>
<evidence type="ECO:0000259" key="20">
    <source>
        <dbReference type="SMART" id="SM00475"/>
    </source>
</evidence>
<evidence type="ECO:0000256" key="4">
    <source>
        <dbReference type="ARBA" id="ARBA00020311"/>
    </source>
</evidence>
<dbReference type="InterPro" id="IPR043502">
    <property type="entry name" value="DNA/RNA_pol_sf"/>
</dbReference>
<dbReference type="SUPFAM" id="SSF53098">
    <property type="entry name" value="Ribonuclease H-like"/>
    <property type="match status" value="1"/>
</dbReference>
<evidence type="ECO:0000256" key="5">
    <source>
        <dbReference type="ARBA" id="ARBA00022679"/>
    </source>
</evidence>
<dbReference type="Pfam" id="PF01612">
    <property type="entry name" value="DNA_pol_A_exo1"/>
    <property type="match status" value="1"/>
</dbReference>
<evidence type="ECO:0000256" key="11">
    <source>
        <dbReference type="ARBA" id="ARBA00022839"/>
    </source>
</evidence>
<evidence type="ECO:0000256" key="2">
    <source>
        <dbReference type="ARBA" id="ARBA00011541"/>
    </source>
</evidence>
<evidence type="ECO:0000256" key="16">
    <source>
        <dbReference type="NCBIfam" id="TIGR00593"/>
    </source>
</evidence>
<keyword evidence="14 17" id="KW-0234">DNA repair</keyword>
<keyword evidence="6 17" id="KW-0548">Nucleotidyltransferase</keyword>
<dbReference type="InterPro" id="IPR002562">
    <property type="entry name" value="3'-5'_exonuclease_dom"/>
</dbReference>
<evidence type="ECO:0000256" key="15">
    <source>
        <dbReference type="ARBA" id="ARBA00049244"/>
    </source>
</evidence>
<evidence type="ECO:0000256" key="17">
    <source>
        <dbReference type="RuleBase" id="RU004460"/>
    </source>
</evidence>
<dbReference type="Proteomes" id="UP001526446">
    <property type="component" value="Unassembled WGS sequence"/>
</dbReference>
<evidence type="ECO:0000256" key="7">
    <source>
        <dbReference type="ARBA" id="ARBA00022705"/>
    </source>
</evidence>
<dbReference type="CDD" id="cd09859">
    <property type="entry name" value="PIN_53EXO"/>
    <property type="match status" value="1"/>
</dbReference>
<dbReference type="InterPro" id="IPR036397">
    <property type="entry name" value="RNaseH_sf"/>
</dbReference>
<dbReference type="SMART" id="SM00475">
    <property type="entry name" value="53EXOc"/>
    <property type="match status" value="1"/>
</dbReference>
<dbReference type="InterPro" id="IPR020045">
    <property type="entry name" value="DNA_polI_H3TH"/>
</dbReference>
<dbReference type="InterPro" id="IPR029060">
    <property type="entry name" value="PIN-like_dom_sf"/>
</dbReference>
<evidence type="ECO:0000313" key="22">
    <source>
        <dbReference type="EMBL" id="MCX2562000.1"/>
    </source>
</evidence>
<keyword evidence="13 17" id="KW-0238">DNA-binding</keyword>
<dbReference type="PROSITE" id="PS00447">
    <property type="entry name" value="DNA_POLYMERASE_A"/>
    <property type="match status" value="1"/>
</dbReference>
<gene>
    <name evidence="17 22" type="primary">polA</name>
    <name evidence="22" type="ORF">OQ252_11420</name>
</gene>
<dbReference type="CDD" id="cd08637">
    <property type="entry name" value="DNA_pol_A_pol_I_C"/>
    <property type="match status" value="1"/>
</dbReference>
<dbReference type="Gene3D" id="1.10.150.20">
    <property type="entry name" value="5' to 3' exonuclease, C-terminal subdomain"/>
    <property type="match status" value="2"/>
</dbReference>
<evidence type="ECO:0000256" key="18">
    <source>
        <dbReference type="SAM" id="MobiDB-lite"/>
    </source>
</evidence>
<keyword evidence="9 17" id="KW-0227">DNA damage</keyword>
<evidence type="ECO:0000259" key="19">
    <source>
        <dbReference type="SMART" id="SM00474"/>
    </source>
</evidence>
<dbReference type="NCBIfam" id="TIGR00593">
    <property type="entry name" value="pola"/>
    <property type="match status" value="1"/>
</dbReference>
<feature type="domain" description="3'-5' exonuclease" evidence="19">
    <location>
        <begin position="344"/>
        <end position="536"/>
    </location>
</feature>
<sequence length="946" mass="101962">MTNTDTPHLVLVDGSGFIFRAFHALPPMTNPDGVPVNAVYGFTNMLARLLREHVGTHLAVIFDAGRQTFRTEIYPSYKAHRPEAPEDLRPQFSLIRDATRAFNVPAIELPGWEADDLIASYATAVRKMGGTCTIVSSDKDLMQLIGPGVCMLEPMKQTAIGAPEVEAKFGVTPDKVVDVQALMGDPTDNVPGVPGIGPKTASALVNEFGTLEAVLAAAPDMKKSKRRDMLLEHAEAARISRRLVELARDVPLPMPVEELGVRELNKLDLADWLDSMGFRSVLSRLGIGHPSGAHAHRAARATAHASVNSATPETPGAEATTAGQPAPGHSAGAAAALSAAYGPYDTVRTAEELQKWVSAAQEAGICAVDTETDGLDALHANMVGISLATAPGKACYIPLRHEGTLEEPAGTQLQPGAALDILRPLLTDPSVLKIFQNAKFDLLVFDHAGLDYTTIAPVDDTMLISYAQSAGQHGQGMDELSTLHLGHTPISYDSVTGTGRNRIPFTQVPVARATPYAAEDADVTLRLWFVLHPALRTTEALALYEQLERPLSPVLAGMEKVGIAIDRAELGRLSEDFASRMAVMEKGIHDAAGRDFNVASPRQLGEILFDEMGLKGGKRGKAGAWSTDSSVLQDLADQGHDLPARVLAWRQLAKLKSTYTDALLRQATVDDRVHTSFQMAITSTGRLSSNDPNLQNIPIRTEEGGRIRQAFIAPPGKKLISADYSQIELRLLADVANIPALREAFALGQDIHARTASEVFNIPLEGMDSLTRRRAKAINFGIIYGISAFGLARQLGIPAGEARAYIDAYFARYPGIRDYMERMREQARATGYVLTPFGRRCYVPGIHEQSAARRQYAERQAINAPLQGGAADIIKRAMVRLPHALKEAGLSARMLLQVHDELLFEASADEAEATAELVRGVMEAAATLSVPLVVETGIGSNWAEAH</sequence>
<dbReference type="InterPro" id="IPR008918">
    <property type="entry name" value="HhH2"/>
</dbReference>
<organism evidence="22 23">
    <name type="scientific">Acetobacter farinalis</name>
    <dbReference type="NCBI Taxonomy" id="1260984"/>
    <lineage>
        <taxon>Bacteria</taxon>
        <taxon>Pseudomonadati</taxon>
        <taxon>Pseudomonadota</taxon>
        <taxon>Alphaproteobacteria</taxon>
        <taxon>Acetobacterales</taxon>
        <taxon>Acetobacteraceae</taxon>
        <taxon>Acetobacter</taxon>
    </lineage>
</organism>
<reference evidence="22 23" key="1">
    <citation type="submission" date="2022-11" db="EMBL/GenBank/DDBJ databases">
        <title>Genome sequencing of Acetobacter type strain.</title>
        <authorList>
            <person name="Heo J."/>
            <person name="Lee D."/>
            <person name="Han B.-H."/>
            <person name="Hong S.-B."/>
            <person name="Kwon S.-W."/>
        </authorList>
    </citation>
    <scope>NUCLEOTIDE SEQUENCE [LARGE SCALE GENOMIC DNA]</scope>
    <source>
        <strain evidence="22 23">KACC 21251</strain>
    </source>
</reference>
<dbReference type="InterPro" id="IPR036279">
    <property type="entry name" value="5-3_exonuclease_C_sf"/>
</dbReference>
<dbReference type="InterPro" id="IPR012337">
    <property type="entry name" value="RNaseH-like_sf"/>
</dbReference>
<dbReference type="SMART" id="SM00482">
    <property type="entry name" value="POLAc"/>
    <property type="match status" value="1"/>
</dbReference>
<comment type="subunit">
    <text evidence="2">Single-chain monomer with multiple functions.</text>
</comment>
<proteinExistence type="inferred from homology"/>
<dbReference type="InterPro" id="IPR002421">
    <property type="entry name" value="5-3_exonuclease"/>
</dbReference>
<dbReference type="RefSeq" id="WP_166123145.1">
    <property type="nucleotide sequence ID" value="NZ_JAPIUX010000019.1"/>
</dbReference>
<dbReference type="EC" id="2.7.7.7" evidence="3 16"/>
<feature type="domain" description="DNA-directed DNA polymerase family A palm" evidence="21">
    <location>
        <begin position="704"/>
        <end position="910"/>
    </location>
</feature>
<dbReference type="SUPFAM" id="SSF47807">
    <property type="entry name" value="5' to 3' exonuclease, C-terminal subdomain"/>
    <property type="match status" value="1"/>
</dbReference>
<dbReference type="InterPro" id="IPR001098">
    <property type="entry name" value="DNA-dir_DNA_pol_A_palm_dom"/>
</dbReference>
<evidence type="ECO:0000259" key="21">
    <source>
        <dbReference type="SMART" id="SM00482"/>
    </source>
</evidence>
<accession>A0ABT3Q9P1</accession>
<dbReference type="CDD" id="cd06139">
    <property type="entry name" value="DNA_polA_I_Ecoli_like_exo"/>
    <property type="match status" value="1"/>
</dbReference>
<dbReference type="SUPFAM" id="SSF88723">
    <property type="entry name" value="PIN domain-like"/>
    <property type="match status" value="1"/>
</dbReference>
<dbReference type="SUPFAM" id="SSF56672">
    <property type="entry name" value="DNA/RNA polymerases"/>
    <property type="match status" value="1"/>
</dbReference>
<feature type="domain" description="5'-3' exonuclease" evidence="20">
    <location>
        <begin position="7"/>
        <end position="262"/>
    </location>
</feature>
<dbReference type="InterPro" id="IPR002298">
    <property type="entry name" value="DNA_polymerase_A"/>
</dbReference>
<keyword evidence="12 17" id="KW-0239">DNA-directed DNA polymerase</keyword>
<evidence type="ECO:0000313" key="23">
    <source>
        <dbReference type="Proteomes" id="UP001526446"/>
    </source>
</evidence>
<evidence type="ECO:0000256" key="9">
    <source>
        <dbReference type="ARBA" id="ARBA00022763"/>
    </source>
</evidence>
<dbReference type="Gene3D" id="3.40.50.1010">
    <property type="entry name" value="5'-nuclease"/>
    <property type="match status" value="1"/>
</dbReference>
<keyword evidence="10 17" id="KW-0378">Hydrolase</keyword>
<evidence type="ECO:0000256" key="6">
    <source>
        <dbReference type="ARBA" id="ARBA00022695"/>
    </source>
</evidence>
<comment type="catalytic activity">
    <reaction evidence="15 17">
        <text>DNA(n) + a 2'-deoxyribonucleoside 5'-triphosphate = DNA(n+1) + diphosphate</text>
        <dbReference type="Rhea" id="RHEA:22508"/>
        <dbReference type="Rhea" id="RHEA-COMP:17339"/>
        <dbReference type="Rhea" id="RHEA-COMP:17340"/>
        <dbReference type="ChEBI" id="CHEBI:33019"/>
        <dbReference type="ChEBI" id="CHEBI:61560"/>
        <dbReference type="ChEBI" id="CHEBI:173112"/>
        <dbReference type="EC" id="2.7.7.7"/>
    </reaction>
</comment>
<keyword evidence="11 17" id="KW-0269">Exonuclease</keyword>
<evidence type="ECO:0000256" key="13">
    <source>
        <dbReference type="ARBA" id="ARBA00023125"/>
    </source>
</evidence>
<feature type="region of interest" description="Disordered" evidence="18">
    <location>
        <begin position="292"/>
        <end position="331"/>
    </location>
</feature>
<dbReference type="Gene3D" id="3.30.420.10">
    <property type="entry name" value="Ribonuclease H-like superfamily/Ribonuclease H"/>
    <property type="match status" value="1"/>
</dbReference>
<evidence type="ECO:0000256" key="12">
    <source>
        <dbReference type="ARBA" id="ARBA00022932"/>
    </source>
</evidence>
<evidence type="ECO:0000256" key="14">
    <source>
        <dbReference type="ARBA" id="ARBA00023204"/>
    </source>
</evidence>
<dbReference type="CDD" id="cd09898">
    <property type="entry name" value="H3TH_53EXO"/>
    <property type="match status" value="1"/>
</dbReference>
<evidence type="ECO:0000256" key="8">
    <source>
        <dbReference type="ARBA" id="ARBA00022722"/>
    </source>
</evidence>
<comment type="similarity">
    <text evidence="1 17">Belongs to the DNA polymerase type-A family.</text>
</comment>
<dbReference type="Pfam" id="PF00476">
    <property type="entry name" value="DNA_pol_A"/>
    <property type="match status" value="1"/>
</dbReference>
<dbReference type="SMART" id="SM00474">
    <property type="entry name" value="35EXOc"/>
    <property type="match status" value="1"/>
</dbReference>
<dbReference type="PANTHER" id="PTHR10133">
    <property type="entry name" value="DNA POLYMERASE I"/>
    <property type="match status" value="1"/>
</dbReference>
<evidence type="ECO:0000256" key="3">
    <source>
        <dbReference type="ARBA" id="ARBA00012417"/>
    </source>
</evidence>
<evidence type="ECO:0000256" key="1">
    <source>
        <dbReference type="ARBA" id="ARBA00007705"/>
    </source>
</evidence>
<evidence type="ECO:0000256" key="10">
    <source>
        <dbReference type="ARBA" id="ARBA00022801"/>
    </source>
</evidence>